<organism evidence="1 2">
    <name type="scientific">Lactobacillus nasalidis</name>
    <dbReference type="NCBI Taxonomy" id="2797258"/>
    <lineage>
        <taxon>Bacteria</taxon>
        <taxon>Bacillati</taxon>
        <taxon>Bacillota</taxon>
        <taxon>Bacilli</taxon>
        <taxon>Lactobacillales</taxon>
        <taxon>Lactobacillaceae</taxon>
        <taxon>Lactobacillus</taxon>
    </lineage>
</organism>
<accession>A0ABQ3W4D0</accession>
<comment type="caution">
    <text evidence="1">The sequence shown here is derived from an EMBL/GenBank/DDBJ whole genome shotgun (WGS) entry which is preliminary data.</text>
</comment>
<evidence type="ECO:0000313" key="2">
    <source>
        <dbReference type="Proteomes" id="UP000616547"/>
    </source>
</evidence>
<dbReference type="RefSeq" id="WP_201332065.1">
    <property type="nucleotide sequence ID" value="NZ_BOCG01000414.1"/>
</dbReference>
<dbReference type="Proteomes" id="UP000616547">
    <property type="component" value="Unassembled WGS sequence"/>
</dbReference>
<dbReference type="EMBL" id="BOCI01000283">
    <property type="protein sequence ID" value="GHW01370.1"/>
    <property type="molecule type" value="Genomic_DNA"/>
</dbReference>
<keyword evidence="2" id="KW-1185">Reference proteome</keyword>
<proteinExistence type="predicted"/>
<protein>
    <submittedName>
        <fullName evidence="1">Uncharacterized protein</fullName>
    </submittedName>
</protein>
<gene>
    <name evidence="1" type="ORF">lacNasYZ03_10570</name>
</gene>
<name>A0ABQ3W4D0_9LACO</name>
<sequence length="93" mass="10941">MFSFDSAALIEELKSDIAVEGVKTVWAYWVVMPNGQELYVDYFYVDDEFPIRRFGPSLKDFDLKMAEEFNSFNRKKMPATELLELLEKEDETL</sequence>
<evidence type="ECO:0000313" key="1">
    <source>
        <dbReference type="EMBL" id="GHW01370.1"/>
    </source>
</evidence>
<reference evidence="2" key="1">
    <citation type="submission" date="2021-01" db="EMBL/GenBank/DDBJ databases">
        <title>Draft genome sequence of Nasalis larvatus strain YZ03.</title>
        <authorList>
            <person name="Suzuki-Hashido N."/>
            <person name="Tsuchida S."/>
            <person name="Hayakawa T."/>
        </authorList>
    </citation>
    <scope>NUCLEOTIDE SEQUENCE [LARGE SCALE GENOMIC DNA]</scope>
    <source>
        <strain evidence="2">YZ03</strain>
    </source>
</reference>